<gene>
    <name evidence="2" type="ORF">GCM10023189_15850</name>
</gene>
<evidence type="ECO:0000313" key="2">
    <source>
        <dbReference type="EMBL" id="GAA4452443.1"/>
    </source>
</evidence>
<dbReference type="SUPFAM" id="SSF46894">
    <property type="entry name" value="C-terminal effector domain of the bipartite response regulators"/>
    <property type="match status" value="1"/>
</dbReference>
<dbReference type="Proteomes" id="UP001501175">
    <property type="component" value="Unassembled WGS sequence"/>
</dbReference>
<keyword evidence="1" id="KW-0812">Transmembrane</keyword>
<comment type="caution">
    <text evidence="2">The sequence shown here is derived from an EMBL/GenBank/DDBJ whole genome shotgun (WGS) entry which is preliminary data.</text>
</comment>
<keyword evidence="3" id="KW-1185">Reference proteome</keyword>
<dbReference type="Gene3D" id="1.10.10.10">
    <property type="entry name" value="Winged helix-like DNA-binding domain superfamily/Winged helix DNA-binding domain"/>
    <property type="match status" value="1"/>
</dbReference>
<keyword evidence="1" id="KW-1133">Transmembrane helix</keyword>
<dbReference type="EMBL" id="BAABHD010000021">
    <property type="protein sequence ID" value="GAA4452443.1"/>
    <property type="molecule type" value="Genomic_DNA"/>
</dbReference>
<reference evidence="3" key="1">
    <citation type="journal article" date="2019" name="Int. J. Syst. Evol. Microbiol.">
        <title>The Global Catalogue of Microorganisms (GCM) 10K type strain sequencing project: providing services to taxonomists for standard genome sequencing and annotation.</title>
        <authorList>
            <consortium name="The Broad Institute Genomics Platform"/>
            <consortium name="The Broad Institute Genome Sequencing Center for Infectious Disease"/>
            <person name="Wu L."/>
            <person name="Ma J."/>
        </authorList>
    </citation>
    <scope>NUCLEOTIDE SEQUENCE [LARGE SCALE GENOMIC DNA]</scope>
    <source>
        <strain evidence="3">JCM 17927</strain>
    </source>
</reference>
<name>A0ABP8MQ27_9BACT</name>
<sequence>MPLVRNIILIAALLLVLAGWYAFRQNQRKRLQEKQVLLEQQQRAEQLLVQYMTHLQEKNQLIESISAELNQVEPPISPNPSIEGLLNRVILTDADWQQFKSLFEDVHPGFFSTLRNRHPDLTRAEVRLLALLKLRIDTGQMSRMLGISPESIHKTKYRMLKKLGDNAQSTLVALLANGEVRS</sequence>
<keyword evidence="1" id="KW-0472">Membrane</keyword>
<proteinExistence type="predicted"/>
<feature type="transmembrane region" description="Helical" evidence="1">
    <location>
        <begin position="6"/>
        <end position="23"/>
    </location>
</feature>
<dbReference type="InterPro" id="IPR036388">
    <property type="entry name" value="WH-like_DNA-bd_sf"/>
</dbReference>
<accession>A0ABP8MQ27</accession>
<organism evidence="2 3">
    <name type="scientific">Nibrella saemangeumensis</name>
    <dbReference type="NCBI Taxonomy" id="1084526"/>
    <lineage>
        <taxon>Bacteria</taxon>
        <taxon>Pseudomonadati</taxon>
        <taxon>Bacteroidota</taxon>
        <taxon>Cytophagia</taxon>
        <taxon>Cytophagales</taxon>
        <taxon>Spirosomataceae</taxon>
        <taxon>Nibrella</taxon>
    </lineage>
</organism>
<evidence type="ECO:0000256" key="1">
    <source>
        <dbReference type="SAM" id="Phobius"/>
    </source>
</evidence>
<evidence type="ECO:0000313" key="3">
    <source>
        <dbReference type="Proteomes" id="UP001501175"/>
    </source>
</evidence>
<protein>
    <recommendedName>
        <fullName evidence="4">HTH luxR-type domain-containing protein</fullName>
    </recommendedName>
</protein>
<evidence type="ECO:0008006" key="4">
    <source>
        <dbReference type="Google" id="ProtNLM"/>
    </source>
</evidence>
<dbReference type="InterPro" id="IPR016032">
    <property type="entry name" value="Sig_transdc_resp-reg_C-effctor"/>
</dbReference>